<dbReference type="InterPro" id="IPR010386">
    <property type="entry name" value="tRNA-Hydrxlase_MiaE"/>
</dbReference>
<dbReference type="RefSeq" id="WP_094493835.1">
    <property type="nucleotide sequence ID" value="NZ_JAGIBT010000008.1"/>
</dbReference>
<proteinExistence type="predicted"/>
<dbReference type="InterPro" id="IPR012347">
    <property type="entry name" value="Ferritin-like"/>
</dbReference>
<accession>A0AB35BYU7</accession>
<dbReference type="InterPro" id="IPR009078">
    <property type="entry name" value="Ferritin-like_SF"/>
</dbReference>
<name>A0AB35BYU7_9GAMM</name>
<evidence type="ECO:0000313" key="1">
    <source>
        <dbReference type="EMBL" id="MBS7824435.1"/>
    </source>
</evidence>
<dbReference type="GO" id="GO:0006400">
    <property type="term" value="P:tRNA modification"/>
    <property type="evidence" value="ECO:0007669"/>
    <property type="project" value="InterPro"/>
</dbReference>
<dbReference type="Proteomes" id="UP000680020">
    <property type="component" value="Unassembled WGS sequence"/>
</dbReference>
<dbReference type="AlphaFoldDB" id="A0AB35BYU7"/>
<dbReference type="CDD" id="cd07910">
    <property type="entry name" value="MiaE"/>
    <property type="match status" value="1"/>
</dbReference>
<comment type="caution">
    <text evidence="1">The sequence shown here is derived from an EMBL/GenBank/DDBJ whole genome shotgun (WGS) entry which is preliminary data.</text>
</comment>
<dbReference type="Pfam" id="PF06175">
    <property type="entry name" value="MiaE"/>
    <property type="match status" value="1"/>
</dbReference>
<protein>
    <submittedName>
        <fullName evidence="1">tRNA-(Ms[2]io[6]A)-hydroxylase</fullName>
    </submittedName>
</protein>
<sequence length="203" mass="23734">MAVLLPEIETFLQCETPQAWIDEAKKPENMDILLIDHANCEKKAAFTALNLIMKYTELEDLQHKMSRLAREELRHFEQVAAIMKKRNVTYRYLEASKYADRLRQHLRKTAKERLTDILIIGAYIEARSCERFFRVAPHLDDELNHFYNALIKSEGRHYQDYLKLAEQYAGQSIDERIAFFGEVEKAAILTPDSVFRFHSGIPA</sequence>
<dbReference type="Gene3D" id="1.20.1260.10">
    <property type="match status" value="1"/>
</dbReference>
<dbReference type="EMBL" id="JAGIBU010000002">
    <property type="protein sequence ID" value="MBS7824435.1"/>
    <property type="molecule type" value="Genomic_DNA"/>
</dbReference>
<dbReference type="PANTHER" id="PTHR42637">
    <property type="entry name" value="TRNA-(MS[2]IO[6]A)-HYDROXYLASE"/>
    <property type="match status" value="1"/>
</dbReference>
<organism evidence="1 2">
    <name type="scientific">Wohlfahrtiimonas chitiniclastica</name>
    <dbReference type="NCBI Taxonomy" id="400946"/>
    <lineage>
        <taxon>Bacteria</taxon>
        <taxon>Pseudomonadati</taxon>
        <taxon>Pseudomonadota</taxon>
        <taxon>Gammaproteobacteria</taxon>
        <taxon>Cardiobacteriales</taxon>
        <taxon>Ignatzschineriaceae</taxon>
        <taxon>Wohlfahrtiimonas</taxon>
    </lineage>
</organism>
<evidence type="ECO:0000313" key="2">
    <source>
        <dbReference type="Proteomes" id="UP000680020"/>
    </source>
</evidence>
<dbReference type="PANTHER" id="PTHR42637:SF1">
    <property type="entry name" value="TRNA 2-(METHYLSULFANYL)-N(6)-ISOPENTENYLADENOSINE(37) HYDROXYLASE"/>
    <property type="match status" value="1"/>
</dbReference>
<dbReference type="SUPFAM" id="SSF47240">
    <property type="entry name" value="Ferritin-like"/>
    <property type="match status" value="1"/>
</dbReference>
<dbReference type="GO" id="GO:0045301">
    <property type="term" value="F:tRNA 2-(methylsulfanyl)-N(6)-isopentenyladenosine(37) hydroxylase activity"/>
    <property type="evidence" value="ECO:0007669"/>
    <property type="project" value="InterPro"/>
</dbReference>
<gene>
    <name evidence="1" type="ORF">J7561_04365</name>
</gene>
<reference evidence="1" key="1">
    <citation type="submission" date="2021-03" db="EMBL/GenBank/DDBJ databases">
        <title>Identification and antibiotic profiling of Wohlfahrtiimonas chitiniclastica, an underestimated human pathogen.</title>
        <authorList>
            <person name="Kopf A."/>
            <person name="Bunk B."/>
            <person name="Coldewey S."/>
            <person name="Gunzer F."/>
            <person name="Riedel T."/>
            <person name="Schroettner P."/>
        </authorList>
    </citation>
    <scope>NUCLEOTIDE SEQUENCE</scope>
    <source>
        <strain evidence="1">DSM 100917</strain>
    </source>
</reference>
<dbReference type="PIRSF" id="PIRSF020736">
    <property type="entry name" value="MiaE"/>
    <property type="match status" value="1"/>
</dbReference>